<evidence type="ECO:0000313" key="16">
    <source>
        <dbReference type="Proteomes" id="UP000035337"/>
    </source>
</evidence>
<evidence type="ECO:0000256" key="5">
    <source>
        <dbReference type="ARBA" id="ARBA00022723"/>
    </source>
</evidence>
<name>A0A0G3WI93_9BACT</name>
<evidence type="ECO:0000256" key="11">
    <source>
        <dbReference type="PIRSR" id="PIRSR006816-1"/>
    </source>
</evidence>
<dbReference type="PANTHER" id="PTHR43513">
    <property type="entry name" value="DIHYDROOROTATE DEHYDROGENASE B (NAD(+)), ELECTRON TRANSFER SUBUNIT"/>
    <property type="match status" value="1"/>
</dbReference>
<protein>
    <recommendedName>
        <fullName evidence="10">Dihydroorotate dehydrogenase B (NAD(+)), electron transfer subunit</fullName>
    </recommendedName>
    <alternativeName>
        <fullName evidence="10">Dihydroorotate oxidase B, electron transfer subunit</fullName>
    </alternativeName>
</protein>
<dbReference type="InterPro" id="IPR023455">
    <property type="entry name" value="Dihydroorotate_DHASE_ETsu"/>
</dbReference>
<evidence type="ECO:0000256" key="6">
    <source>
        <dbReference type="ARBA" id="ARBA00022827"/>
    </source>
</evidence>
<evidence type="ECO:0000259" key="14">
    <source>
        <dbReference type="Pfam" id="PF10418"/>
    </source>
</evidence>
<dbReference type="InterPro" id="IPR019480">
    <property type="entry name" value="Dihydroorotate_DH_Fe-S-bd"/>
</dbReference>
<comment type="subunit">
    <text evidence="10">Heterotetramer of 2 PyrK and 2 PyrD type B subunits.</text>
</comment>
<comment type="cofactor">
    <cofactor evidence="12">
        <name>[2Fe-2S] cluster</name>
        <dbReference type="ChEBI" id="CHEBI:190135"/>
    </cofactor>
    <text evidence="12">Binds 1 [2Fe-2S] cluster per subunit.</text>
</comment>
<dbReference type="Gene3D" id="2.40.30.10">
    <property type="entry name" value="Translation factors"/>
    <property type="match status" value="1"/>
</dbReference>
<dbReference type="CDD" id="cd06218">
    <property type="entry name" value="DHOD_e_trans"/>
    <property type="match status" value="1"/>
</dbReference>
<dbReference type="InterPro" id="IPR012165">
    <property type="entry name" value="Cyt_c3_hydrogenase_gsu"/>
</dbReference>
<evidence type="ECO:0000256" key="9">
    <source>
        <dbReference type="ARBA" id="ARBA00023014"/>
    </source>
</evidence>
<dbReference type="Gene3D" id="2.10.240.10">
    <property type="entry name" value="Dihydroorotate dehydrogenase, electron transfer subunit"/>
    <property type="match status" value="1"/>
</dbReference>
<comment type="caution">
    <text evidence="10">Lacks conserved residue(s) required for the propagation of feature annotation.</text>
</comment>
<feature type="domain" description="Oxidoreductase FAD/NAD(P)-binding" evidence="13">
    <location>
        <begin position="115"/>
        <end position="207"/>
    </location>
</feature>
<evidence type="ECO:0000256" key="8">
    <source>
        <dbReference type="ARBA" id="ARBA00023004"/>
    </source>
</evidence>
<evidence type="ECO:0000256" key="2">
    <source>
        <dbReference type="ARBA" id="ARBA00022448"/>
    </source>
</evidence>
<dbReference type="PIRSF" id="PIRSF006816">
    <property type="entry name" value="Cyc3_hyd_g"/>
    <property type="match status" value="1"/>
</dbReference>
<sequence length="261" mass="28457">MNKRQDKTYKIISNKEICAGYFELQVKADAVIVKNCSPGQFFMLTIPGVFLRRPISVHDIKGNIISFLYKVVGKGTKILSEIESGEINLLGPLGAGYPLIPNSSFLISNCRNIIVAGGTGIASVYYLAAKLKNKGTLYYGARTKKDLLCLDKFQKLGWKVVVSTEDGSKGHKGFITDVIARRIAKQSDAAIQTVIYVCGPTPMMKTVLKIAKEKNISGYASLEEKMACGVGNCQGCAVKINGKTKMTCKDGPVFKIEEIEL</sequence>
<dbReference type="InterPro" id="IPR001433">
    <property type="entry name" value="OxRdtase_FAD/NAD-bd"/>
</dbReference>
<dbReference type="Pfam" id="PF10418">
    <property type="entry name" value="DHODB_Fe-S_bind"/>
    <property type="match status" value="1"/>
</dbReference>
<dbReference type="HAMAP" id="MF_01211">
    <property type="entry name" value="DHODB_Fe_S_bind"/>
    <property type="match status" value="1"/>
</dbReference>
<dbReference type="Proteomes" id="UP000035337">
    <property type="component" value="Chromosome"/>
</dbReference>
<feature type="binding site" evidence="10 11">
    <location>
        <begin position="75"/>
        <end position="76"/>
    </location>
    <ligand>
        <name>FAD</name>
        <dbReference type="ChEBI" id="CHEBI:57692"/>
    </ligand>
</feature>
<feature type="binding site" evidence="10 12">
    <location>
        <position position="233"/>
    </location>
    <ligand>
        <name>[2Fe-2S] cluster</name>
        <dbReference type="ChEBI" id="CHEBI:190135"/>
    </ligand>
</feature>
<organism evidence="15 16">
    <name type="scientific">Endomicrobium proavitum</name>
    <dbReference type="NCBI Taxonomy" id="1408281"/>
    <lineage>
        <taxon>Bacteria</taxon>
        <taxon>Pseudomonadati</taxon>
        <taxon>Elusimicrobiota</taxon>
        <taxon>Endomicrobiia</taxon>
        <taxon>Endomicrobiales</taxon>
        <taxon>Endomicrobiaceae</taxon>
        <taxon>Endomicrobium</taxon>
    </lineage>
</organism>
<accession>A0A0G3WI93</accession>
<dbReference type="EMBL" id="CP009498">
    <property type="protein sequence ID" value="AKL98013.1"/>
    <property type="molecule type" value="Genomic_DNA"/>
</dbReference>
<keyword evidence="16" id="KW-1185">Reference proteome</keyword>
<comment type="function">
    <text evidence="10">Responsible for channeling the electrons from the oxidation of dihydroorotate from the FMN redox center in the PyrD type B subunit to the ultimate electron acceptor NAD(+).</text>
</comment>
<keyword evidence="3 10" id="KW-0285">Flavoprotein</keyword>
<feature type="domain" description="Dihydroorotate dehydrogenase electron transfer subunit iron-sulphur cluster binding" evidence="14">
    <location>
        <begin position="223"/>
        <end position="259"/>
    </location>
</feature>
<keyword evidence="6 10" id="KW-0274">FAD</keyword>
<feature type="binding site" evidence="10 12">
    <location>
        <position position="248"/>
    </location>
    <ligand>
        <name>[2Fe-2S] cluster</name>
        <dbReference type="ChEBI" id="CHEBI:190135"/>
    </ligand>
</feature>
<dbReference type="InterPro" id="IPR039261">
    <property type="entry name" value="FNR_nucleotide-bd"/>
</dbReference>
<comment type="pathway">
    <text evidence="10">Pyrimidine metabolism; UMP biosynthesis via de novo pathway; orotate from (S)-dihydroorotate (NAD(+) route): step 1/1.</text>
</comment>
<evidence type="ECO:0000256" key="4">
    <source>
        <dbReference type="ARBA" id="ARBA00022714"/>
    </source>
</evidence>
<dbReference type="GO" id="GO:0044205">
    <property type="term" value="P:'de novo' UMP biosynthetic process"/>
    <property type="evidence" value="ECO:0007669"/>
    <property type="project" value="UniProtKB-UniRule"/>
</dbReference>
<evidence type="ECO:0000256" key="12">
    <source>
        <dbReference type="PIRSR" id="PIRSR006816-2"/>
    </source>
</evidence>
<evidence type="ECO:0000259" key="13">
    <source>
        <dbReference type="Pfam" id="PF00175"/>
    </source>
</evidence>
<comment type="similarity">
    <text evidence="1 10">Belongs to the PyrK family.</text>
</comment>
<evidence type="ECO:0000256" key="1">
    <source>
        <dbReference type="ARBA" id="ARBA00006422"/>
    </source>
</evidence>
<dbReference type="STRING" id="1408281.Epro_0634"/>
<dbReference type="GO" id="GO:0016491">
    <property type="term" value="F:oxidoreductase activity"/>
    <property type="evidence" value="ECO:0007669"/>
    <property type="project" value="InterPro"/>
</dbReference>
<dbReference type="InterPro" id="IPR050353">
    <property type="entry name" value="PyrK_electron_transfer"/>
</dbReference>
<keyword evidence="7 10" id="KW-0249">Electron transport</keyword>
<dbReference type="AlphaFoldDB" id="A0A0G3WI93"/>
<dbReference type="InterPro" id="IPR017938">
    <property type="entry name" value="Riboflavin_synthase-like_b-brl"/>
</dbReference>
<dbReference type="PATRIC" id="fig|1408281.3.peg.649"/>
<dbReference type="SUPFAM" id="SSF63380">
    <property type="entry name" value="Riboflavin synthase domain-like"/>
    <property type="match status" value="1"/>
</dbReference>
<comment type="cofactor">
    <cofactor evidence="10">
        <name>[2Fe-2S] cluster</name>
        <dbReference type="ChEBI" id="CHEBI:190135"/>
    </cofactor>
    <text evidence="10">Binds 1 [2Fe-2S] cluster per subunit.</text>
</comment>
<evidence type="ECO:0000256" key="7">
    <source>
        <dbReference type="ARBA" id="ARBA00022982"/>
    </source>
</evidence>
<comment type="cofactor">
    <cofactor evidence="10 11">
        <name>FAD</name>
        <dbReference type="ChEBI" id="CHEBI:57692"/>
    </cofactor>
    <text evidence="10 11">Binds 1 FAD per subunit.</text>
</comment>
<keyword evidence="4 10" id="KW-0001">2Fe-2S</keyword>
<keyword evidence="10" id="KW-0665">Pyrimidine biosynthesis</keyword>
<dbReference type="GO" id="GO:0046872">
    <property type="term" value="F:metal ion binding"/>
    <property type="evidence" value="ECO:0007669"/>
    <property type="project" value="UniProtKB-KW"/>
</dbReference>
<feature type="binding site" evidence="10 12">
    <location>
        <position position="228"/>
    </location>
    <ligand>
        <name>[2Fe-2S] cluster</name>
        <dbReference type="ChEBI" id="CHEBI:190135"/>
    </ligand>
</feature>
<evidence type="ECO:0000313" key="15">
    <source>
        <dbReference type="EMBL" id="AKL98013.1"/>
    </source>
</evidence>
<dbReference type="OrthoDB" id="9789468at2"/>
<dbReference type="GO" id="GO:0009055">
    <property type="term" value="F:electron transfer activity"/>
    <property type="evidence" value="ECO:0007669"/>
    <property type="project" value="UniProtKB-UniRule"/>
</dbReference>
<keyword evidence="5 10" id="KW-0479">Metal-binding</keyword>
<dbReference type="UniPathway" id="UPA00070">
    <property type="reaction ID" value="UER00945"/>
</dbReference>
<dbReference type="RefSeq" id="WP_052570544.1">
    <property type="nucleotide sequence ID" value="NZ_CP009498.1"/>
</dbReference>
<keyword evidence="9 10" id="KW-0411">Iron-sulfur</keyword>
<dbReference type="Gene3D" id="3.40.50.80">
    <property type="entry name" value="Nucleotide-binding domain of ferredoxin-NADP reductase (FNR) module"/>
    <property type="match status" value="1"/>
</dbReference>
<reference evidence="15 16" key="1">
    <citation type="submission" date="2014-09" db="EMBL/GenBank/DDBJ databases">
        <title>Complete genome sequence of Endomicrobium proavitum.</title>
        <authorList>
            <person name="Zheng H."/>
        </authorList>
    </citation>
    <scope>NUCLEOTIDE SEQUENCE [LARGE SCALE GENOMIC DNA]</scope>
    <source>
        <strain evidence="15 16">Rsa215</strain>
    </source>
</reference>
<keyword evidence="2 10" id="KW-0813">Transport</keyword>
<dbReference type="GO" id="GO:0050660">
    <property type="term" value="F:flavin adenine dinucleotide binding"/>
    <property type="evidence" value="ECO:0007669"/>
    <property type="project" value="InterPro"/>
</dbReference>
<keyword evidence="8 10" id="KW-0408">Iron</keyword>
<dbReference type="Pfam" id="PF00175">
    <property type="entry name" value="NAD_binding_1"/>
    <property type="match status" value="1"/>
</dbReference>
<feature type="binding site" evidence="10 12">
    <location>
        <position position="236"/>
    </location>
    <ligand>
        <name>[2Fe-2S] cluster</name>
        <dbReference type="ChEBI" id="CHEBI:190135"/>
    </ligand>
</feature>
<dbReference type="GO" id="GO:0051537">
    <property type="term" value="F:2 iron, 2 sulfur cluster binding"/>
    <property type="evidence" value="ECO:0007669"/>
    <property type="project" value="UniProtKB-KW"/>
</dbReference>
<dbReference type="PANTHER" id="PTHR43513:SF3">
    <property type="entry name" value="DIHYDROOROTATE DEHYDROGENASE B (NAD(+)), ELECTRON TRANSFER SUBUNIT-RELATED"/>
    <property type="match status" value="1"/>
</dbReference>
<proteinExistence type="inferred from homology"/>
<evidence type="ECO:0000256" key="10">
    <source>
        <dbReference type="HAMAP-Rule" id="MF_01211"/>
    </source>
</evidence>
<dbReference type="SUPFAM" id="SSF52343">
    <property type="entry name" value="Ferredoxin reductase-like, C-terminal NADP-linked domain"/>
    <property type="match status" value="1"/>
</dbReference>
<dbReference type="InterPro" id="IPR037117">
    <property type="entry name" value="Dihydroorotate_DH_ele_sf"/>
</dbReference>
<gene>
    <name evidence="10 15" type="primary">pyrK</name>
    <name evidence="15" type="ORF">Epro_0634</name>
</gene>
<feature type="binding site" evidence="10 11">
    <location>
        <begin position="53"/>
        <end position="56"/>
    </location>
    <ligand>
        <name>FAD</name>
        <dbReference type="ChEBI" id="CHEBI:57692"/>
    </ligand>
</feature>
<dbReference type="KEGG" id="epo:Epro_0634"/>
<evidence type="ECO:0000256" key="3">
    <source>
        <dbReference type="ARBA" id="ARBA00022630"/>
    </source>
</evidence>